<accession>A0A941GSU2</accession>
<sequence>MTQLTLDPVTGKIGLTENNDTPSVLWDQAVQEAVVETSLGPTIASRAYAIIHTAMFDAWAAYDSTAIATQLGDDLQRPEIENTDENKTEAMSYAAYGVLKDLFPNQVEIFAELMESLGLDPNNTTTDTTTAAGIGNVTAATLLAVRHEDGSNQLGLDPNGTQGVPYSDISGYQPINNPETVINMERWTPERVPIDNPNGPIQQFLTPHWGDVIPFANIENLTLPDPEPFLLGEGTVDLFSKTITLEDGTVLDINKSLIGTVINPGFIEQAEEVVEISANLTDEEKMVAEFWENGGGTSFPPGTWMTFGQFVSARDEHTLDEDAQLFFTLANAEMDAGIATWGVKVDYDYTRPVRAIRELGKLGLIGEFDAKLGGYAIEAWAGPGEGTQKILATDFITYQTPGTNPSPPFAEYVSGHSTFSAAGATVLKLFAGEEFGGEITINTGESRFEPGITPTAPVTLEWETFEDAAAESGISRLYGGIHFEDGNLNGQNLGAQIGENAFEEAEFYINGGLGAAISLTPKTLKIVEGLNQEAVFEVNLTEATNTATVVCCTEDISTQSSQDYTDTNEILTFNPGETTKQITIPIINNNANELNETFKLILENPSNAVISNGEAIITITDTQAAKTTTKLSSRVENLTLTGVDNINGTGNNNSNILTGNSGNNRLFGLNGNDKLKGNGGNDLLDGGTGADTMRGGLGNDTYIINSSRDTVKESAGAGNDLIKSNQTYALGNNQEKLILTGTRNRNATGNNLNNNIKGNSGNNKIEGKGGNDTLIGNNGNDQLVGNAGNDQLTGGAGADRFIFNFIWDQIDSITDFKATQKDQIRIDASSFGGLLPENRLLPSGQFVIGAKASDANDRFIYNHGALFYDVDGVGGAAQVKIATLIGAPHLSANNIYLF</sequence>
<dbReference type="InterPro" id="IPR036938">
    <property type="entry name" value="PAP2/HPO_sf"/>
</dbReference>
<dbReference type="PROSITE" id="PS00330">
    <property type="entry name" value="HEMOLYSIN_CALCIUM"/>
    <property type="match status" value="2"/>
</dbReference>
<dbReference type="SUPFAM" id="SSF141072">
    <property type="entry name" value="CalX-like"/>
    <property type="match status" value="1"/>
</dbReference>
<dbReference type="PRINTS" id="PR00313">
    <property type="entry name" value="CABNDNGRPT"/>
</dbReference>
<dbReference type="GO" id="GO:0004601">
    <property type="term" value="F:peroxidase activity"/>
    <property type="evidence" value="ECO:0007669"/>
    <property type="project" value="InterPro"/>
</dbReference>
<dbReference type="GO" id="GO:0007154">
    <property type="term" value="P:cell communication"/>
    <property type="evidence" value="ECO:0007669"/>
    <property type="project" value="InterPro"/>
</dbReference>
<evidence type="ECO:0000313" key="6">
    <source>
        <dbReference type="EMBL" id="MBR8829177.1"/>
    </source>
</evidence>
<feature type="region of interest" description="Disordered" evidence="4">
    <location>
        <begin position="748"/>
        <end position="768"/>
    </location>
</feature>
<evidence type="ECO:0000256" key="4">
    <source>
        <dbReference type="SAM" id="MobiDB-lite"/>
    </source>
</evidence>
<dbReference type="Pfam" id="PF00353">
    <property type="entry name" value="HemolysinCabind"/>
    <property type="match status" value="2"/>
</dbReference>
<evidence type="ECO:0000256" key="2">
    <source>
        <dbReference type="ARBA" id="ARBA00022737"/>
    </source>
</evidence>
<dbReference type="Pfam" id="PF21167">
    <property type="entry name" value="DUF6851"/>
    <property type="match status" value="1"/>
</dbReference>
<dbReference type="AlphaFoldDB" id="A0A941GSU2"/>
<dbReference type="InterPro" id="IPR016119">
    <property type="entry name" value="Br/Cl_peroxidase_C"/>
</dbReference>
<dbReference type="InterPro" id="IPR018511">
    <property type="entry name" value="Hemolysin-typ_Ca-bd_CS"/>
</dbReference>
<evidence type="ECO:0000259" key="5">
    <source>
        <dbReference type="SMART" id="SM00237"/>
    </source>
</evidence>
<keyword evidence="2" id="KW-0677">Repeat</keyword>
<dbReference type="Gene3D" id="2.60.40.2030">
    <property type="match status" value="1"/>
</dbReference>
<dbReference type="EMBL" id="JADQBC010000114">
    <property type="protein sequence ID" value="MBR8829177.1"/>
    <property type="molecule type" value="Genomic_DNA"/>
</dbReference>
<dbReference type="Pfam" id="PF22778">
    <property type="entry name" value="VCPO_2nd"/>
    <property type="match status" value="1"/>
</dbReference>
<dbReference type="InterPro" id="IPR011049">
    <property type="entry name" value="Serralysin-like_metalloprot_C"/>
</dbReference>
<keyword evidence="3" id="KW-0106">Calcium</keyword>
<name>A0A941GSU2_9CHRO</name>
<organism evidence="6 7">
    <name type="scientific">Gomphosphaeria aponina SAG 52.96 = DSM 107014</name>
    <dbReference type="NCBI Taxonomy" id="1521640"/>
    <lineage>
        <taxon>Bacteria</taxon>
        <taxon>Bacillati</taxon>
        <taxon>Cyanobacteriota</taxon>
        <taxon>Cyanophyceae</taxon>
        <taxon>Oscillatoriophycideae</taxon>
        <taxon>Chroococcales</taxon>
        <taxon>Gomphosphaeriaceae</taxon>
        <taxon>Gomphosphaeria</taxon>
    </lineage>
</organism>
<dbReference type="Proteomes" id="UP000767446">
    <property type="component" value="Unassembled WGS sequence"/>
</dbReference>
<dbReference type="PANTHER" id="PTHR34599:SF2">
    <property type="entry name" value="TRAF-TYPE DOMAIN-CONTAINING PROTEIN"/>
    <property type="match status" value="1"/>
</dbReference>
<evidence type="ECO:0000256" key="1">
    <source>
        <dbReference type="ARBA" id="ARBA00022729"/>
    </source>
</evidence>
<reference evidence="6" key="1">
    <citation type="submission" date="2021-02" db="EMBL/GenBank/DDBJ databases">
        <title>Metagenome analyses of Stigonema ocellatum DSM 106950, Chlorogloea purpurea SAG 13.99 and Gomphosphaeria aponina DSM 107014.</title>
        <authorList>
            <person name="Marter P."/>
            <person name="Huang S."/>
        </authorList>
    </citation>
    <scope>NUCLEOTIDE SEQUENCE</scope>
    <source>
        <strain evidence="6">JP213</strain>
    </source>
</reference>
<dbReference type="SUPFAM" id="SSF51120">
    <property type="entry name" value="beta-Roll"/>
    <property type="match status" value="2"/>
</dbReference>
<dbReference type="PANTHER" id="PTHR34599">
    <property type="entry name" value="PEROXIDASE-RELATED"/>
    <property type="match status" value="1"/>
</dbReference>
<feature type="compositionally biased region" description="Low complexity" evidence="4">
    <location>
        <begin position="748"/>
        <end position="764"/>
    </location>
</feature>
<dbReference type="InterPro" id="IPR055161">
    <property type="entry name" value="NapH1-like_2nd"/>
</dbReference>
<dbReference type="GO" id="GO:0016020">
    <property type="term" value="C:membrane"/>
    <property type="evidence" value="ECO:0007669"/>
    <property type="project" value="InterPro"/>
</dbReference>
<dbReference type="InterPro" id="IPR003644">
    <property type="entry name" value="Calx_beta"/>
</dbReference>
<dbReference type="SMART" id="SM00237">
    <property type="entry name" value="Calx_beta"/>
    <property type="match status" value="1"/>
</dbReference>
<evidence type="ECO:0000256" key="3">
    <source>
        <dbReference type="ARBA" id="ARBA00022837"/>
    </source>
</evidence>
<dbReference type="InterPro" id="IPR001343">
    <property type="entry name" value="Hemolysn_Ca-bd"/>
</dbReference>
<dbReference type="GO" id="GO:0005509">
    <property type="term" value="F:calcium ion binding"/>
    <property type="evidence" value="ECO:0007669"/>
    <property type="project" value="InterPro"/>
</dbReference>
<dbReference type="Pfam" id="PF03160">
    <property type="entry name" value="Calx-beta"/>
    <property type="match status" value="1"/>
</dbReference>
<dbReference type="CDD" id="cd03398">
    <property type="entry name" value="PAP2_haloperoxidase"/>
    <property type="match status" value="1"/>
</dbReference>
<dbReference type="Gene3D" id="1.20.144.10">
    <property type="entry name" value="Phosphatidic acid phosphatase type 2/haloperoxidase"/>
    <property type="match status" value="1"/>
</dbReference>
<dbReference type="Gene3D" id="1.10.606.10">
    <property type="entry name" value="Vanadium-containing Chloroperoxidase, domain 2"/>
    <property type="match status" value="1"/>
</dbReference>
<evidence type="ECO:0000313" key="7">
    <source>
        <dbReference type="Proteomes" id="UP000767446"/>
    </source>
</evidence>
<proteinExistence type="predicted"/>
<comment type="caution">
    <text evidence="6">The sequence shown here is derived from an EMBL/GenBank/DDBJ whole genome shotgun (WGS) entry which is preliminary data.</text>
</comment>
<keyword evidence="1" id="KW-0732">Signal</keyword>
<feature type="domain" description="Calx-beta" evidence="5">
    <location>
        <begin position="509"/>
        <end position="603"/>
    </location>
</feature>
<dbReference type="InterPro" id="IPR038081">
    <property type="entry name" value="CalX-like_sf"/>
</dbReference>
<gene>
    <name evidence="6" type="ORF">DSM107014_14985</name>
</gene>
<protein>
    <submittedName>
        <fullName evidence="6">Calcium-binding protein</fullName>
    </submittedName>
</protein>
<dbReference type="InterPro" id="IPR049283">
    <property type="entry name" value="DUF6851"/>
</dbReference>
<dbReference type="SUPFAM" id="SSF48317">
    <property type="entry name" value="Acid phosphatase/Vanadium-dependent haloperoxidase"/>
    <property type="match status" value="1"/>
</dbReference>
<dbReference type="InterPro" id="IPR052559">
    <property type="entry name" value="V-haloperoxidase"/>
</dbReference>
<dbReference type="Gene3D" id="2.150.10.10">
    <property type="entry name" value="Serralysin-like metalloprotease, C-terminal"/>
    <property type="match status" value="1"/>
</dbReference>